<keyword evidence="5" id="KW-1185">Reference proteome</keyword>
<protein>
    <recommendedName>
        <fullName evidence="3">SpaA-like prealbumin fold domain-containing protein</fullName>
    </recommendedName>
</protein>
<name>A0ABU0ZGU3_9ACTN</name>
<keyword evidence="2" id="KW-1133">Transmembrane helix</keyword>
<dbReference type="InterPro" id="IPR045826">
    <property type="entry name" value="SpaA_PFL_dom_2"/>
</dbReference>
<dbReference type="RefSeq" id="WP_308712426.1">
    <property type="nucleotide sequence ID" value="NZ_JAVHUY010000009.1"/>
</dbReference>
<feature type="compositionally biased region" description="Basic and acidic residues" evidence="1">
    <location>
        <begin position="1"/>
        <end position="14"/>
    </location>
</feature>
<evidence type="ECO:0000259" key="3">
    <source>
        <dbReference type="Pfam" id="PF19403"/>
    </source>
</evidence>
<feature type="transmembrane region" description="Helical" evidence="2">
    <location>
        <begin position="139"/>
        <end position="161"/>
    </location>
</feature>
<evidence type="ECO:0000313" key="5">
    <source>
        <dbReference type="Proteomes" id="UP001230908"/>
    </source>
</evidence>
<organism evidence="4 5">
    <name type="scientific">Phytohabitans maris</name>
    <dbReference type="NCBI Taxonomy" id="3071409"/>
    <lineage>
        <taxon>Bacteria</taxon>
        <taxon>Bacillati</taxon>
        <taxon>Actinomycetota</taxon>
        <taxon>Actinomycetes</taxon>
        <taxon>Micromonosporales</taxon>
        <taxon>Micromonosporaceae</taxon>
    </lineage>
</organism>
<comment type="caution">
    <text evidence="4">The sequence shown here is derived from an EMBL/GenBank/DDBJ whole genome shotgun (WGS) entry which is preliminary data.</text>
</comment>
<dbReference type="EMBL" id="JAVHUY010000009">
    <property type="protein sequence ID" value="MDQ7905152.1"/>
    <property type="molecule type" value="Genomic_DNA"/>
</dbReference>
<feature type="compositionally biased region" description="Basic residues" evidence="1">
    <location>
        <begin position="15"/>
        <end position="30"/>
    </location>
</feature>
<gene>
    <name evidence="4" type="ORF">RB614_11525</name>
</gene>
<dbReference type="Proteomes" id="UP001230908">
    <property type="component" value="Unassembled WGS sequence"/>
</dbReference>
<keyword evidence="2" id="KW-0472">Membrane</keyword>
<feature type="region of interest" description="Disordered" evidence="1">
    <location>
        <begin position="1"/>
        <end position="43"/>
    </location>
</feature>
<keyword evidence="2" id="KW-0812">Transmembrane</keyword>
<feature type="domain" description="SpaA-like prealbumin fold" evidence="3">
    <location>
        <begin position="44"/>
        <end position="123"/>
    </location>
</feature>
<dbReference type="Pfam" id="PF19403">
    <property type="entry name" value="SpaA_2"/>
    <property type="match status" value="1"/>
</dbReference>
<reference evidence="4 5" key="1">
    <citation type="submission" date="2023-08" db="EMBL/GenBank/DDBJ databases">
        <title>Phytohabitans sansha sp. nov., isolated from marine sediment.</title>
        <authorList>
            <person name="Zhao Y."/>
            <person name="Yi K."/>
        </authorList>
    </citation>
    <scope>NUCLEOTIDE SEQUENCE [LARGE SCALE GENOMIC DNA]</scope>
    <source>
        <strain evidence="4 5">ZYX-F-186</strain>
    </source>
</reference>
<sequence length="175" mass="18718">MERDARSGRREQRRGPRHRVHVRQRRRRQPAAHPLKNVTGDAPLAPATAWTLHAGGPTPLSGTSGSNPVTNVLVTAGTYTLSETNGPPGYDGQGWTCTDADGNPVAVSQDNTVTIGAKVTCTLTNRRQGLPVTGPSHWWLPWLAGLGALLVIAGLAVRFAVNGRARLVWRLPGQS</sequence>
<proteinExistence type="predicted"/>
<feature type="compositionally biased region" description="Low complexity" evidence="1">
    <location>
        <begin position="55"/>
        <end position="66"/>
    </location>
</feature>
<evidence type="ECO:0000256" key="2">
    <source>
        <dbReference type="SAM" id="Phobius"/>
    </source>
</evidence>
<accession>A0ABU0ZGU3</accession>
<evidence type="ECO:0000313" key="4">
    <source>
        <dbReference type="EMBL" id="MDQ7905152.1"/>
    </source>
</evidence>
<feature type="region of interest" description="Disordered" evidence="1">
    <location>
        <begin position="49"/>
        <end position="68"/>
    </location>
</feature>
<evidence type="ECO:0000256" key="1">
    <source>
        <dbReference type="SAM" id="MobiDB-lite"/>
    </source>
</evidence>